<dbReference type="AlphaFoldDB" id="A0A9D2HCQ0"/>
<protein>
    <submittedName>
        <fullName evidence="1">Uncharacterized protein</fullName>
    </submittedName>
</protein>
<evidence type="ECO:0000313" key="1">
    <source>
        <dbReference type="EMBL" id="HJA08059.1"/>
    </source>
</evidence>
<sequence length="127" mass="14120">MTEATEKTMEDIALKLDNGAILDFRGRLFSEASWYDEENGALTHQKLYVTDEHEQVYSVVTGTGANRSRRAYRIGVQGDTCTVHNGRTEMTMPFDLLMLAVRSLCGLEDGATPSLELVEETLRAANC</sequence>
<comment type="caution">
    <text evidence="1">The sequence shown here is derived from an EMBL/GenBank/DDBJ whole genome shotgun (WGS) entry which is preliminary data.</text>
</comment>
<reference evidence="1" key="1">
    <citation type="journal article" date="2021" name="PeerJ">
        <title>Extensive microbial diversity within the chicken gut microbiome revealed by metagenomics and culture.</title>
        <authorList>
            <person name="Gilroy R."/>
            <person name="Ravi A."/>
            <person name="Getino M."/>
            <person name="Pursley I."/>
            <person name="Horton D.L."/>
            <person name="Alikhan N.F."/>
            <person name="Baker D."/>
            <person name="Gharbi K."/>
            <person name="Hall N."/>
            <person name="Watson M."/>
            <person name="Adriaenssens E.M."/>
            <person name="Foster-Nyarko E."/>
            <person name="Jarju S."/>
            <person name="Secka A."/>
            <person name="Antonio M."/>
            <person name="Oren A."/>
            <person name="Chaudhuri R.R."/>
            <person name="La Ragione R."/>
            <person name="Hildebrand F."/>
            <person name="Pallen M.J."/>
        </authorList>
    </citation>
    <scope>NUCLEOTIDE SEQUENCE</scope>
    <source>
        <strain evidence="1">CHK186-16707</strain>
    </source>
</reference>
<evidence type="ECO:0000313" key="2">
    <source>
        <dbReference type="Proteomes" id="UP000824225"/>
    </source>
</evidence>
<proteinExistence type="predicted"/>
<accession>A0A9D2HCQ0</accession>
<name>A0A9D2HCQ0_9BACT</name>
<reference evidence="1" key="2">
    <citation type="submission" date="2021-04" db="EMBL/GenBank/DDBJ databases">
        <authorList>
            <person name="Gilroy R."/>
        </authorList>
    </citation>
    <scope>NUCLEOTIDE SEQUENCE</scope>
    <source>
        <strain evidence="1">CHK186-16707</strain>
    </source>
</reference>
<organism evidence="1 2">
    <name type="scientific">Candidatus Mailhella merdigallinarum</name>
    <dbReference type="NCBI Taxonomy" id="2838658"/>
    <lineage>
        <taxon>Bacteria</taxon>
        <taxon>Pseudomonadati</taxon>
        <taxon>Thermodesulfobacteriota</taxon>
        <taxon>Desulfovibrionia</taxon>
        <taxon>Desulfovibrionales</taxon>
        <taxon>Desulfovibrionaceae</taxon>
        <taxon>Mailhella</taxon>
    </lineage>
</organism>
<dbReference type="Proteomes" id="UP000824225">
    <property type="component" value="Unassembled WGS sequence"/>
</dbReference>
<gene>
    <name evidence="1" type="ORF">H9962_02540</name>
</gene>
<dbReference type="EMBL" id="DXAN01000004">
    <property type="protein sequence ID" value="HJA08059.1"/>
    <property type="molecule type" value="Genomic_DNA"/>
</dbReference>